<dbReference type="GO" id="GO:0005524">
    <property type="term" value="F:ATP binding"/>
    <property type="evidence" value="ECO:0007669"/>
    <property type="project" value="UniProtKB-KW"/>
</dbReference>
<sequence>MQQPDAPIQPAHAGVDAWDLPEEAGPQALHVCISAESACQELGENLVEQIRKQLLLSLRLRPYRNHTEVSLLLLTQDGWSVPECEVLIPLLSPEWLLTPIGVAALRSTFLLRSMHLGPELLPLVHSTSFSTKPDGLSRALNSPSAQLLREAATPGSWGCLDTNMSAAVEQAAAWAVTRVEALFAWQDPGSEGSSPQRSHPRNDGGSGLTQTTWRRSNNVVPLAADRSDLPEAVWQDHAQFSSNSPKRPANMPSLRAAAGTDRRRPEPLDKASLRQAAEASAQQAENLQRQGAQLPRRASEPLPSETLTGLKKTVAGKDWAEAMRDALGVPDAAGAFPQGTSRHGSKESAHQDMPPLPSVGPPIPSQLGSRKKGRMIPPLPDRPPRPASALSAKGHCRRRQPWRAHEFGNCDDSLPEQLPEGLLAAATVRHWATLALEQRPRTPGRTSEEPQSAPATPKGREEDWDHFGLLDAGFYTAEAMSPSALRSQGLGLAAPDPFTGETMLSWAKTGNWDPSSTWWGAHPAETCHSAGRSPSQEAPQEEAAAEGGCDPDPKELAGAERNRASKVDAMMSLQVELPPLPGQALSSDLLAAGGAMPAENNVVELSLGSLELGTQLLHAKGGGSYGPKFIALNLKLNRRVVCWRFVAPKHLEMARRALLKDSVAEEVLRLRSLRHECLCPYFAGEVIDDELYVVTGYAPGGSVADWLADAGPLAEAACRRVIRSVLQGLKFLHSNAVAHGAVRGGNVLLGPGAAIRLCDFGLVALRSGSNAGSAPKTAQTGTALSQSAVPWMSPEVLEGAKPSPASDVWSLGCLVAELSLAKPIALGAPFRARANSAPLMLEELEALTEFGKALVTTCMRHDPSQRPEAAALLKGPTQI</sequence>
<gene>
    <name evidence="7" type="ORF">EVOR1521_LOCUS22040</name>
</gene>
<evidence type="ECO:0000256" key="1">
    <source>
        <dbReference type="ARBA" id="ARBA00022679"/>
    </source>
</evidence>
<evidence type="ECO:0000313" key="8">
    <source>
        <dbReference type="Proteomes" id="UP001178507"/>
    </source>
</evidence>
<comment type="caution">
    <text evidence="7">The sequence shown here is derived from an EMBL/GenBank/DDBJ whole genome shotgun (WGS) entry which is preliminary data.</text>
</comment>
<keyword evidence="8" id="KW-1185">Reference proteome</keyword>
<feature type="domain" description="Protein kinase" evidence="6">
    <location>
        <begin position="614"/>
        <end position="879"/>
    </location>
</feature>
<dbReference type="EMBL" id="CAUJNA010003294">
    <property type="protein sequence ID" value="CAJ1398182.1"/>
    <property type="molecule type" value="Genomic_DNA"/>
</dbReference>
<feature type="compositionally biased region" description="Polar residues" evidence="5">
    <location>
        <begin position="208"/>
        <end position="217"/>
    </location>
</feature>
<dbReference type="Gene3D" id="1.10.510.10">
    <property type="entry name" value="Transferase(Phosphotransferase) domain 1"/>
    <property type="match status" value="1"/>
</dbReference>
<evidence type="ECO:0000313" key="7">
    <source>
        <dbReference type="EMBL" id="CAJ1398182.1"/>
    </source>
</evidence>
<feature type="region of interest" description="Disordered" evidence="5">
    <location>
        <begin position="238"/>
        <end position="310"/>
    </location>
</feature>
<evidence type="ECO:0000256" key="2">
    <source>
        <dbReference type="ARBA" id="ARBA00022741"/>
    </source>
</evidence>
<dbReference type="InterPro" id="IPR050538">
    <property type="entry name" value="MAP_kinase_kinase_kinase"/>
</dbReference>
<keyword evidence="2" id="KW-0547">Nucleotide-binding</keyword>
<evidence type="ECO:0000256" key="4">
    <source>
        <dbReference type="ARBA" id="ARBA00022840"/>
    </source>
</evidence>
<evidence type="ECO:0000259" key="6">
    <source>
        <dbReference type="PROSITE" id="PS50011"/>
    </source>
</evidence>
<dbReference type="PANTHER" id="PTHR48016:SF56">
    <property type="entry name" value="MAPKK KINASE"/>
    <property type="match status" value="1"/>
</dbReference>
<evidence type="ECO:0000256" key="3">
    <source>
        <dbReference type="ARBA" id="ARBA00022777"/>
    </source>
</evidence>
<feature type="compositionally biased region" description="Pro residues" evidence="5">
    <location>
        <begin position="354"/>
        <end position="364"/>
    </location>
</feature>
<name>A0AA36N8K8_9DINO</name>
<keyword evidence="1" id="KW-0808">Transferase</keyword>
<feature type="region of interest" description="Disordered" evidence="5">
    <location>
        <begin position="330"/>
        <end position="394"/>
    </location>
</feature>
<dbReference type="PANTHER" id="PTHR48016">
    <property type="entry name" value="MAP KINASE KINASE KINASE SSK2-RELATED-RELATED"/>
    <property type="match status" value="1"/>
</dbReference>
<dbReference type="GO" id="GO:0004672">
    <property type="term" value="F:protein kinase activity"/>
    <property type="evidence" value="ECO:0007669"/>
    <property type="project" value="InterPro"/>
</dbReference>
<dbReference type="Proteomes" id="UP001178507">
    <property type="component" value="Unassembled WGS sequence"/>
</dbReference>
<reference evidence="7" key="1">
    <citation type="submission" date="2023-08" db="EMBL/GenBank/DDBJ databases">
        <authorList>
            <person name="Chen Y."/>
            <person name="Shah S."/>
            <person name="Dougan E. K."/>
            <person name="Thang M."/>
            <person name="Chan C."/>
        </authorList>
    </citation>
    <scope>NUCLEOTIDE SEQUENCE</scope>
</reference>
<dbReference type="AlphaFoldDB" id="A0AA36N8K8"/>
<dbReference type="SUPFAM" id="SSF56112">
    <property type="entry name" value="Protein kinase-like (PK-like)"/>
    <property type="match status" value="1"/>
</dbReference>
<feature type="compositionally biased region" description="Basic and acidic residues" evidence="5">
    <location>
        <begin position="260"/>
        <end position="272"/>
    </location>
</feature>
<keyword evidence="3" id="KW-0418">Kinase</keyword>
<feature type="region of interest" description="Disordered" evidence="5">
    <location>
        <begin position="186"/>
        <end position="217"/>
    </location>
</feature>
<dbReference type="InterPro" id="IPR011009">
    <property type="entry name" value="Kinase-like_dom_sf"/>
</dbReference>
<feature type="region of interest" description="Disordered" evidence="5">
    <location>
        <begin position="437"/>
        <end position="463"/>
    </location>
</feature>
<organism evidence="7 8">
    <name type="scientific">Effrenium voratum</name>
    <dbReference type="NCBI Taxonomy" id="2562239"/>
    <lineage>
        <taxon>Eukaryota</taxon>
        <taxon>Sar</taxon>
        <taxon>Alveolata</taxon>
        <taxon>Dinophyceae</taxon>
        <taxon>Suessiales</taxon>
        <taxon>Symbiodiniaceae</taxon>
        <taxon>Effrenium</taxon>
    </lineage>
</organism>
<keyword evidence="4" id="KW-0067">ATP-binding</keyword>
<evidence type="ECO:0000256" key="5">
    <source>
        <dbReference type="SAM" id="MobiDB-lite"/>
    </source>
</evidence>
<accession>A0AA36N8K8</accession>
<feature type="region of interest" description="Disordered" evidence="5">
    <location>
        <begin position="516"/>
        <end position="556"/>
    </location>
</feature>
<dbReference type="InterPro" id="IPR000719">
    <property type="entry name" value="Prot_kinase_dom"/>
</dbReference>
<proteinExistence type="predicted"/>
<feature type="compositionally biased region" description="Low complexity" evidence="5">
    <location>
        <begin position="273"/>
        <end position="288"/>
    </location>
</feature>
<dbReference type="PROSITE" id="PS50011">
    <property type="entry name" value="PROTEIN_KINASE_DOM"/>
    <property type="match status" value="1"/>
</dbReference>
<dbReference type="Pfam" id="PF00069">
    <property type="entry name" value="Pkinase"/>
    <property type="match status" value="1"/>
</dbReference>
<protein>
    <recommendedName>
        <fullName evidence="6">Protein kinase domain-containing protein</fullName>
    </recommendedName>
</protein>